<evidence type="ECO:0000313" key="3">
    <source>
        <dbReference type="Proteomes" id="UP000663841"/>
    </source>
</evidence>
<feature type="transmembrane region" description="Helical" evidence="1">
    <location>
        <begin position="12"/>
        <end position="34"/>
    </location>
</feature>
<reference evidence="2" key="1">
    <citation type="submission" date="2021-01" db="EMBL/GenBank/DDBJ databases">
        <authorList>
            <person name="Kaushik A."/>
        </authorList>
    </citation>
    <scope>NUCLEOTIDE SEQUENCE</scope>
    <source>
        <strain evidence="2">AG3-T5</strain>
    </source>
</reference>
<evidence type="ECO:0000313" key="2">
    <source>
        <dbReference type="EMBL" id="CAE6469876.1"/>
    </source>
</evidence>
<dbReference type="PANTHER" id="PTHR40465:SF1">
    <property type="entry name" value="DUF6534 DOMAIN-CONTAINING PROTEIN"/>
    <property type="match status" value="1"/>
</dbReference>
<evidence type="ECO:0000256" key="1">
    <source>
        <dbReference type="SAM" id="Phobius"/>
    </source>
</evidence>
<comment type="caution">
    <text evidence="2">The sequence shown here is derived from an EMBL/GenBank/DDBJ whole genome shotgun (WGS) entry which is preliminary data.</text>
</comment>
<protein>
    <submittedName>
        <fullName evidence="2">Uncharacterized protein</fullName>
    </submittedName>
</protein>
<gene>
    <name evidence="2" type="ORF">RDB_LOCUS174064</name>
</gene>
<dbReference type="PANTHER" id="PTHR40465">
    <property type="entry name" value="CHROMOSOME 1, WHOLE GENOME SHOTGUN SEQUENCE"/>
    <property type="match status" value="1"/>
</dbReference>
<organism evidence="2 3">
    <name type="scientific">Rhizoctonia solani</name>
    <dbReference type="NCBI Taxonomy" id="456999"/>
    <lineage>
        <taxon>Eukaryota</taxon>
        <taxon>Fungi</taxon>
        <taxon>Dikarya</taxon>
        <taxon>Basidiomycota</taxon>
        <taxon>Agaricomycotina</taxon>
        <taxon>Agaricomycetes</taxon>
        <taxon>Cantharellales</taxon>
        <taxon>Ceratobasidiaceae</taxon>
        <taxon>Rhizoctonia</taxon>
    </lineage>
</organism>
<keyword evidence="1" id="KW-1133">Transmembrane helix</keyword>
<sequence length="136" mass="15234">MTFDLNLTFGAAYIGVILASLVYGISTLQTYTYWLERGCDSTIQRLFVILLWCLDTAKLICICHMEYYYGIRNHGNLSALAISTWSFNMILGITPIIMFLVQGWDYTGFSSEESLIIISLATLATSQKGHGTLPDK</sequence>
<dbReference type="EMBL" id="CAJMWW010000392">
    <property type="protein sequence ID" value="CAE6469876.1"/>
    <property type="molecule type" value="Genomic_DNA"/>
</dbReference>
<feature type="transmembrane region" description="Helical" evidence="1">
    <location>
        <begin position="46"/>
        <end position="67"/>
    </location>
</feature>
<keyword evidence="1" id="KW-0812">Transmembrane</keyword>
<feature type="transmembrane region" description="Helical" evidence="1">
    <location>
        <begin position="79"/>
        <end position="101"/>
    </location>
</feature>
<dbReference type="Proteomes" id="UP000663841">
    <property type="component" value="Unassembled WGS sequence"/>
</dbReference>
<keyword evidence="1" id="KW-0472">Membrane</keyword>
<accession>A0A8H3C0U2</accession>
<name>A0A8H3C0U2_9AGAM</name>
<proteinExistence type="predicted"/>
<dbReference type="AlphaFoldDB" id="A0A8H3C0U2"/>